<keyword evidence="1" id="KW-0732">Signal</keyword>
<reference evidence="2 3" key="1">
    <citation type="submission" date="2019-03" db="EMBL/GenBank/DDBJ databases">
        <title>Single cell metagenomics reveals metabolic interactions within the superorganism composed of flagellate Streblomastix strix and complex community of Bacteroidetes bacteria on its surface.</title>
        <authorList>
            <person name="Treitli S.C."/>
            <person name="Kolisko M."/>
            <person name="Husnik F."/>
            <person name="Keeling P."/>
            <person name="Hampl V."/>
        </authorList>
    </citation>
    <scope>NUCLEOTIDE SEQUENCE [LARGE SCALE GENOMIC DNA]</scope>
    <source>
        <strain evidence="2">ST1C</strain>
    </source>
</reference>
<dbReference type="EMBL" id="SNRW01046077">
    <property type="protein sequence ID" value="KAA6318904.1"/>
    <property type="molecule type" value="Genomic_DNA"/>
</dbReference>
<sequence>MGHSLSILSIVLQVIVCLISPYEVSQLHPHPNGSSESNGKRFTASSIRMYFDCYISLMNWLLGSVTNRDYLQLGYQFQLICVIDDDDDGDKDKDSYYCCSFRDPVFDNEVQWVRLSSPGKFCVGQNELYSVLLFKVFGLHL</sequence>
<comment type="caution">
    <text evidence="2">The sequence shown here is derived from an EMBL/GenBank/DDBJ whole genome shotgun (WGS) entry which is preliminary data.</text>
</comment>
<feature type="chain" id="PRO_5023894576" evidence="1">
    <location>
        <begin position="27"/>
        <end position="141"/>
    </location>
</feature>
<feature type="non-terminal residue" evidence="2">
    <location>
        <position position="141"/>
    </location>
</feature>
<protein>
    <submittedName>
        <fullName evidence="2">Uncharacterized protein</fullName>
    </submittedName>
</protein>
<feature type="signal peptide" evidence="1">
    <location>
        <begin position="1"/>
        <end position="26"/>
    </location>
</feature>
<dbReference type="Proteomes" id="UP000324800">
    <property type="component" value="Unassembled WGS sequence"/>
</dbReference>
<proteinExistence type="predicted"/>
<name>A0A5J4QD48_9EUKA</name>
<gene>
    <name evidence="2" type="ORF">EZS28_054886</name>
</gene>
<accession>A0A5J4QD48</accession>
<organism evidence="2 3">
    <name type="scientific">Streblomastix strix</name>
    <dbReference type="NCBI Taxonomy" id="222440"/>
    <lineage>
        <taxon>Eukaryota</taxon>
        <taxon>Metamonada</taxon>
        <taxon>Preaxostyla</taxon>
        <taxon>Oxymonadida</taxon>
        <taxon>Streblomastigidae</taxon>
        <taxon>Streblomastix</taxon>
    </lineage>
</organism>
<evidence type="ECO:0000313" key="2">
    <source>
        <dbReference type="EMBL" id="KAA6318904.1"/>
    </source>
</evidence>
<evidence type="ECO:0000313" key="3">
    <source>
        <dbReference type="Proteomes" id="UP000324800"/>
    </source>
</evidence>
<evidence type="ECO:0000256" key="1">
    <source>
        <dbReference type="SAM" id="SignalP"/>
    </source>
</evidence>
<dbReference type="AlphaFoldDB" id="A0A5J4QD48"/>